<evidence type="ECO:0000259" key="2">
    <source>
        <dbReference type="PROSITE" id="PS50004"/>
    </source>
</evidence>
<feature type="region of interest" description="Disordered" evidence="1">
    <location>
        <begin position="162"/>
        <end position="232"/>
    </location>
</feature>
<name>A0A9Q1QLM7_9CARY</name>
<dbReference type="Pfam" id="PF00168">
    <property type="entry name" value="C2"/>
    <property type="match status" value="1"/>
</dbReference>
<sequence>MTSVTAFVDDCPATHVTNLILSDQGKMKGVEDEREKGGEEMSAVVVNDGLVHCILQWATYHEHPKCPQCKNPFESLSVHRALDGTLRDYMFEESVCLLVRASWFKPLVVEHHDDPYDELEDIYYYQYEYQYGYEEEEEDLDEVYFRNSSNLRIGNRRWGDNGYIRSGRQEARPVHRSNPNDSGAGPSRQRKKKEVERDSDTSSSHEPKNKEVGKELMGRRAKRALKREAADKAAAAKHQQHLVRFYISTTFSCGTDTDNEADVSFSGMLEVFVHHARNIHNICIYDNQDVYAKFSLTYNPDETISTRVVIGGGKNPDFNEKLELKVNQIDAVLKCEIWMLSRARNLLEDQLLGFALLPISNIASQGGKITCQDFSLSSTDLFHSPAGTVQLSVSLSSSANSSVSAPLNSSSNPFPSFSGNSSISSEVVLLDPNEYSRVEFPDINASTEDQMMVLHYFNLNSNSTSIHHAPFLHLGSVSETGDDDYEMGGNSSGIENENDNSPNGSNRNSGVVSSTTTSLEDDRNTADSNSIEKNSGVATVKHSQGDGASSGMVDHRGKSTEIEGTGADSSSGYGNLGLVFPGRFGNSELEADQAAMQQQIVDMYMKSMQQFTESLAKMKLPMGLDPNPSSGDLGNGIRVREKSNKLDVESKKDGSRVFYGSRAFF</sequence>
<dbReference type="OrthoDB" id="270970at2759"/>
<organism evidence="3 4">
    <name type="scientific">Carnegiea gigantea</name>
    <dbReference type="NCBI Taxonomy" id="171969"/>
    <lineage>
        <taxon>Eukaryota</taxon>
        <taxon>Viridiplantae</taxon>
        <taxon>Streptophyta</taxon>
        <taxon>Embryophyta</taxon>
        <taxon>Tracheophyta</taxon>
        <taxon>Spermatophyta</taxon>
        <taxon>Magnoliopsida</taxon>
        <taxon>eudicotyledons</taxon>
        <taxon>Gunneridae</taxon>
        <taxon>Pentapetalae</taxon>
        <taxon>Caryophyllales</taxon>
        <taxon>Cactineae</taxon>
        <taxon>Cactaceae</taxon>
        <taxon>Cactoideae</taxon>
        <taxon>Echinocereeae</taxon>
        <taxon>Carnegiea</taxon>
    </lineage>
</organism>
<reference evidence="3" key="1">
    <citation type="submission" date="2022-04" db="EMBL/GenBank/DDBJ databases">
        <title>Carnegiea gigantea Genome sequencing and assembly v2.</title>
        <authorList>
            <person name="Copetti D."/>
            <person name="Sanderson M.J."/>
            <person name="Burquez A."/>
            <person name="Wojciechowski M.F."/>
        </authorList>
    </citation>
    <scope>NUCLEOTIDE SEQUENCE</scope>
    <source>
        <strain evidence="3">SGP5-SGP5p</strain>
        <tissue evidence="3">Aerial part</tissue>
    </source>
</reference>
<evidence type="ECO:0000313" key="4">
    <source>
        <dbReference type="Proteomes" id="UP001153076"/>
    </source>
</evidence>
<comment type="caution">
    <text evidence="3">The sequence shown here is derived from an EMBL/GenBank/DDBJ whole genome shotgun (WGS) entry which is preliminary data.</text>
</comment>
<dbReference type="InterPro" id="IPR000008">
    <property type="entry name" value="C2_dom"/>
</dbReference>
<gene>
    <name evidence="3" type="ORF">Cgig2_016172</name>
</gene>
<dbReference type="PROSITE" id="PS50004">
    <property type="entry name" value="C2"/>
    <property type="match status" value="1"/>
</dbReference>
<dbReference type="InterPro" id="IPR035892">
    <property type="entry name" value="C2_domain_sf"/>
</dbReference>
<dbReference type="PANTHER" id="PTHR31208:SF3">
    <property type="entry name" value="OS01G0953500 PROTEIN"/>
    <property type="match status" value="1"/>
</dbReference>
<feature type="compositionally biased region" description="Low complexity" evidence="1">
    <location>
        <begin position="499"/>
        <end position="518"/>
    </location>
</feature>
<dbReference type="AlphaFoldDB" id="A0A9Q1QLM7"/>
<dbReference type="Proteomes" id="UP001153076">
    <property type="component" value="Unassembled WGS sequence"/>
</dbReference>
<feature type="compositionally biased region" description="Polar residues" evidence="1">
    <location>
        <begin position="526"/>
        <end position="537"/>
    </location>
</feature>
<proteinExistence type="predicted"/>
<evidence type="ECO:0000256" key="1">
    <source>
        <dbReference type="SAM" id="MobiDB-lite"/>
    </source>
</evidence>
<feature type="domain" description="C2" evidence="2">
    <location>
        <begin position="248"/>
        <end position="373"/>
    </location>
</feature>
<keyword evidence="4" id="KW-1185">Reference proteome</keyword>
<dbReference type="Gene3D" id="2.60.40.150">
    <property type="entry name" value="C2 domain"/>
    <property type="match status" value="1"/>
</dbReference>
<dbReference type="CDD" id="cd00030">
    <property type="entry name" value="C2"/>
    <property type="match status" value="1"/>
</dbReference>
<dbReference type="SMART" id="SM00239">
    <property type="entry name" value="C2"/>
    <property type="match status" value="1"/>
</dbReference>
<dbReference type="SUPFAM" id="SSF49562">
    <property type="entry name" value="C2 domain (Calcium/lipid-binding domain, CaLB)"/>
    <property type="match status" value="1"/>
</dbReference>
<accession>A0A9Q1QLM7</accession>
<dbReference type="PANTHER" id="PTHR31208">
    <property type="entry name" value="EXPRESSED PROTEIN"/>
    <property type="match status" value="1"/>
</dbReference>
<feature type="region of interest" description="Disordered" evidence="1">
    <location>
        <begin position="482"/>
        <end position="573"/>
    </location>
</feature>
<dbReference type="EMBL" id="JAKOGI010000048">
    <property type="protein sequence ID" value="KAJ8446862.1"/>
    <property type="molecule type" value="Genomic_DNA"/>
</dbReference>
<feature type="compositionally biased region" description="Basic and acidic residues" evidence="1">
    <location>
        <begin position="193"/>
        <end position="218"/>
    </location>
</feature>
<evidence type="ECO:0000313" key="3">
    <source>
        <dbReference type="EMBL" id="KAJ8446862.1"/>
    </source>
</evidence>
<protein>
    <recommendedName>
        <fullName evidence="2">C2 domain-containing protein</fullName>
    </recommendedName>
</protein>